<dbReference type="OrthoDB" id="9802554at2"/>
<evidence type="ECO:0000313" key="8">
    <source>
        <dbReference type="Proteomes" id="UP000483018"/>
    </source>
</evidence>
<dbReference type="NCBIfam" id="TIGR00521">
    <property type="entry name" value="coaBC_dfp"/>
    <property type="match status" value="1"/>
</dbReference>
<dbReference type="GO" id="GO:0046872">
    <property type="term" value="F:metal ion binding"/>
    <property type="evidence" value="ECO:0007669"/>
    <property type="project" value="UniProtKB-KW"/>
</dbReference>
<protein>
    <recommendedName>
        <fullName evidence="3">Coenzyme A biosynthesis bifunctional protein CoaBC</fullName>
    </recommendedName>
    <alternativeName>
        <fullName evidence="3">DNA/pantothenate metabolism flavoprotein</fullName>
    </alternativeName>
    <alternativeName>
        <fullName evidence="3">Phosphopantothenoylcysteine synthetase/decarboxylase</fullName>
        <shortName evidence="3">PPCS-PPCDC</shortName>
    </alternativeName>
    <domain>
        <recommendedName>
            <fullName evidence="3">Phosphopantothenoylcysteine decarboxylase</fullName>
            <shortName evidence="3">PPC decarboxylase</shortName>
            <shortName evidence="3">PPC-DC</shortName>
            <ecNumber evidence="3">4.1.1.36</ecNumber>
        </recommendedName>
        <alternativeName>
            <fullName evidence="3">CoaC</fullName>
        </alternativeName>
    </domain>
    <domain>
        <recommendedName>
            <fullName evidence="3">Phosphopantothenate--cysteine ligase</fullName>
            <ecNumber evidence="3">6.3.2.5</ecNumber>
        </recommendedName>
        <alternativeName>
            <fullName evidence="3">CoaB</fullName>
        </alternativeName>
        <alternativeName>
            <fullName evidence="3">Phosphopantothenoylcysteine synthetase</fullName>
            <shortName evidence="3">PPC synthetase</shortName>
            <shortName evidence="3">PPC-S</shortName>
        </alternativeName>
    </domain>
</protein>
<organism evidence="7 8">
    <name type="scientific">Defluviitalea raffinosedens</name>
    <dbReference type="NCBI Taxonomy" id="1450156"/>
    <lineage>
        <taxon>Bacteria</taxon>
        <taxon>Bacillati</taxon>
        <taxon>Bacillota</taxon>
        <taxon>Clostridia</taxon>
        <taxon>Lachnospirales</taxon>
        <taxon>Defluviitaleaceae</taxon>
        <taxon>Defluviitalea</taxon>
    </lineage>
</organism>
<dbReference type="GO" id="GO:0071513">
    <property type="term" value="C:phosphopantothenoylcysteine decarboxylase complex"/>
    <property type="evidence" value="ECO:0007669"/>
    <property type="project" value="TreeGrafter"/>
</dbReference>
<feature type="binding site" evidence="3">
    <location>
        <position position="324"/>
    </location>
    <ligand>
        <name>CTP</name>
        <dbReference type="ChEBI" id="CHEBI:37563"/>
    </ligand>
</feature>
<feature type="binding site" evidence="3">
    <location>
        <begin position="306"/>
        <end position="309"/>
    </location>
    <ligand>
        <name>CTP</name>
        <dbReference type="ChEBI" id="CHEBI:37563"/>
    </ligand>
</feature>
<dbReference type="InterPro" id="IPR003382">
    <property type="entry name" value="Flavoprotein"/>
</dbReference>
<evidence type="ECO:0000256" key="1">
    <source>
        <dbReference type="ARBA" id="ARBA00022793"/>
    </source>
</evidence>
<evidence type="ECO:0000256" key="3">
    <source>
        <dbReference type="HAMAP-Rule" id="MF_02225"/>
    </source>
</evidence>
<comment type="pathway">
    <text evidence="3 4">Cofactor biosynthesis; coenzyme A biosynthesis; CoA from (R)-pantothenate: step 3/5.</text>
</comment>
<comment type="pathway">
    <text evidence="3 4">Cofactor biosynthesis; coenzyme A biosynthesis; CoA from (R)-pantothenate: step 2/5.</text>
</comment>
<feature type="binding site" evidence="3">
    <location>
        <position position="280"/>
    </location>
    <ligand>
        <name>CTP</name>
        <dbReference type="ChEBI" id="CHEBI:37563"/>
    </ligand>
</feature>
<keyword evidence="3 4" id="KW-0285">Flavoprotein</keyword>
<dbReference type="Proteomes" id="UP000483018">
    <property type="component" value="Unassembled WGS sequence"/>
</dbReference>
<reference evidence="7 8" key="1">
    <citation type="submission" date="2019-12" db="EMBL/GenBank/DDBJ databases">
        <title>Defluviitalea raffinosedens, isolated from a biogas fermenter, genome sequencing and characterization.</title>
        <authorList>
            <person name="Rettenmaier R."/>
            <person name="Schneider M."/>
            <person name="Neuhaus K."/>
            <person name="Liebl W."/>
            <person name="Zverlov V."/>
        </authorList>
    </citation>
    <scope>NUCLEOTIDE SEQUENCE [LARGE SCALE GENOMIC DNA]</scope>
    <source>
        <strain evidence="7 8">249c-K6</strain>
    </source>
</reference>
<dbReference type="InterPro" id="IPR036551">
    <property type="entry name" value="Flavin_trans-like"/>
</dbReference>
<comment type="catalytic activity">
    <reaction evidence="3 4">
        <text>N-[(R)-4-phosphopantothenoyl]-L-cysteine + H(+) = (R)-4'-phosphopantetheine + CO2</text>
        <dbReference type="Rhea" id="RHEA:16793"/>
        <dbReference type="ChEBI" id="CHEBI:15378"/>
        <dbReference type="ChEBI" id="CHEBI:16526"/>
        <dbReference type="ChEBI" id="CHEBI:59458"/>
        <dbReference type="ChEBI" id="CHEBI:61723"/>
        <dbReference type="EC" id="4.1.1.36"/>
    </reaction>
</comment>
<dbReference type="EMBL" id="WSLF01000001">
    <property type="protein sequence ID" value="KAE9637366.1"/>
    <property type="molecule type" value="Genomic_DNA"/>
</dbReference>
<keyword evidence="3 4" id="KW-0288">FMN</keyword>
<dbReference type="SUPFAM" id="SSF52507">
    <property type="entry name" value="Homo-oligomeric flavin-containing Cys decarboxylases, HFCD"/>
    <property type="match status" value="1"/>
</dbReference>
<evidence type="ECO:0000259" key="5">
    <source>
        <dbReference type="Pfam" id="PF02441"/>
    </source>
</evidence>
<keyword evidence="1 3" id="KW-0210">Decarboxylase</keyword>
<keyword evidence="3" id="KW-0479">Metal-binding</keyword>
<comment type="catalytic activity">
    <reaction evidence="3 4">
        <text>(R)-4'-phosphopantothenate + L-cysteine + CTP = N-[(R)-4-phosphopantothenoyl]-L-cysteine + CMP + diphosphate + H(+)</text>
        <dbReference type="Rhea" id="RHEA:19397"/>
        <dbReference type="ChEBI" id="CHEBI:10986"/>
        <dbReference type="ChEBI" id="CHEBI:15378"/>
        <dbReference type="ChEBI" id="CHEBI:33019"/>
        <dbReference type="ChEBI" id="CHEBI:35235"/>
        <dbReference type="ChEBI" id="CHEBI:37563"/>
        <dbReference type="ChEBI" id="CHEBI:59458"/>
        <dbReference type="ChEBI" id="CHEBI:60377"/>
        <dbReference type="EC" id="6.3.2.5"/>
    </reaction>
</comment>
<dbReference type="Pfam" id="PF02441">
    <property type="entry name" value="Flavoprotein"/>
    <property type="match status" value="1"/>
</dbReference>
<feature type="binding site" evidence="3">
    <location>
        <position position="342"/>
    </location>
    <ligand>
        <name>CTP</name>
        <dbReference type="ChEBI" id="CHEBI:37563"/>
    </ligand>
</feature>
<evidence type="ECO:0000313" key="7">
    <source>
        <dbReference type="EMBL" id="KAE9637366.1"/>
    </source>
</evidence>
<comment type="cofactor">
    <cofactor evidence="3">
        <name>Mg(2+)</name>
        <dbReference type="ChEBI" id="CHEBI:18420"/>
    </cofactor>
</comment>
<comment type="caution">
    <text evidence="3">Lacks conserved residue(s) required for the propagation of feature annotation.</text>
</comment>
<keyword evidence="2 3" id="KW-0456">Lyase</keyword>
<dbReference type="AlphaFoldDB" id="A0A7C8LV00"/>
<comment type="cofactor">
    <cofactor evidence="3">
        <name>FMN</name>
        <dbReference type="ChEBI" id="CHEBI:58210"/>
    </cofactor>
    <text evidence="3">Binds 1 FMN per subunit.</text>
</comment>
<dbReference type="GO" id="GO:0010181">
    <property type="term" value="F:FMN binding"/>
    <property type="evidence" value="ECO:0007669"/>
    <property type="project" value="UniProtKB-UniRule"/>
</dbReference>
<dbReference type="Gene3D" id="3.40.50.10300">
    <property type="entry name" value="CoaB-like"/>
    <property type="match status" value="1"/>
</dbReference>
<feature type="binding site" evidence="3">
    <location>
        <position position="290"/>
    </location>
    <ligand>
        <name>CTP</name>
        <dbReference type="ChEBI" id="CHEBI:37563"/>
    </ligand>
</feature>
<dbReference type="GO" id="GO:0015937">
    <property type="term" value="P:coenzyme A biosynthetic process"/>
    <property type="evidence" value="ECO:0007669"/>
    <property type="project" value="UniProtKB-UniRule"/>
</dbReference>
<feature type="domain" description="Flavoprotein" evidence="5">
    <location>
        <begin position="6"/>
        <end position="178"/>
    </location>
</feature>
<dbReference type="PANTHER" id="PTHR14359">
    <property type="entry name" value="HOMO-OLIGOMERIC FLAVIN CONTAINING CYS DECARBOXYLASE FAMILY"/>
    <property type="match status" value="1"/>
</dbReference>
<comment type="similarity">
    <text evidence="3 4">In the N-terminal section; belongs to the HFCD (homo-oligomeric flavin containing Cys decarboxylase) superfamily.</text>
</comment>
<name>A0A7C8LV00_9FIRM</name>
<evidence type="ECO:0000259" key="6">
    <source>
        <dbReference type="Pfam" id="PF04127"/>
    </source>
</evidence>
<dbReference type="SUPFAM" id="SSF102645">
    <property type="entry name" value="CoaB-like"/>
    <property type="match status" value="1"/>
</dbReference>
<dbReference type="UniPathway" id="UPA00241">
    <property type="reaction ID" value="UER00353"/>
</dbReference>
<dbReference type="InterPro" id="IPR007085">
    <property type="entry name" value="DNA/pantothenate-metab_flavo_C"/>
</dbReference>
<dbReference type="GO" id="GO:0015941">
    <property type="term" value="P:pantothenate catabolic process"/>
    <property type="evidence" value="ECO:0007669"/>
    <property type="project" value="InterPro"/>
</dbReference>
<sequence>MNMSKKTVILGVTGGIAAYKSCEIVSRLIKQDINVQVVMTKSAQEFVRPLVFQSLSNQPVITDMFEKPSSWDIEHISLAQKADLFLIAPATANIIGKVANGIADDMLSTTIMATKAPVVFAPAMNTAMYLNKIVQKNIRTLKELGYYFINPSEGRLACGDVGIGKLADVDVIIEEVQQILNSRQMDYKGKNLIVTAGPTRESIDPVRYISNHSTGKMGYAIAEAAIKRGANVTLITGPTHLTPPPSCNVIHVTTTEEMYHKVLEYFDSCDIVIKAAAPSDYRPKTVRPTKIKKSDKAMTIEFVSNPDILKELGKKKKHQILVGFAAESDHELKYGKEKLEKKNLDMICINNILKDHVGFGHDTNQIEIVKKSGEQRMLPLMTKIELAHKILDEVLDLQKHP</sequence>
<evidence type="ECO:0000256" key="4">
    <source>
        <dbReference type="RuleBase" id="RU364078"/>
    </source>
</evidence>
<accession>A0A7C8LV00</accession>
<keyword evidence="3 4" id="KW-0436">Ligase</keyword>
<feature type="domain" description="DNA/pantothenate metabolism flavoprotein C-terminal" evidence="6">
    <location>
        <begin position="188"/>
        <end position="396"/>
    </location>
</feature>
<dbReference type="EC" id="4.1.1.36" evidence="3"/>
<dbReference type="InterPro" id="IPR035929">
    <property type="entry name" value="CoaB-like_sf"/>
</dbReference>
<feature type="region of interest" description="Phosphopantothenoylcysteine decarboxylase" evidence="3">
    <location>
        <begin position="1"/>
        <end position="191"/>
    </location>
</feature>
<comment type="function">
    <text evidence="3">Catalyzes two sequential steps in the biosynthesis of coenzyme A. In the first step cysteine is conjugated to 4'-phosphopantothenate to form 4-phosphopantothenoylcysteine. In the second step the latter compound is decarboxylated to form 4'-phosphopantotheine.</text>
</comment>
<keyword evidence="3" id="KW-0511">Multifunctional enzyme</keyword>
<dbReference type="Gene3D" id="3.40.50.1950">
    <property type="entry name" value="Flavin prenyltransferase-like"/>
    <property type="match status" value="1"/>
</dbReference>
<dbReference type="GO" id="GO:0004633">
    <property type="term" value="F:phosphopantothenoylcysteine decarboxylase activity"/>
    <property type="evidence" value="ECO:0007669"/>
    <property type="project" value="UniProtKB-UniRule"/>
</dbReference>
<comment type="caution">
    <text evidence="7">The sequence shown here is derived from an EMBL/GenBank/DDBJ whole genome shotgun (WGS) entry which is preliminary data.</text>
</comment>
<feature type="binding site" evidence="3">
    <location>
        <position position="338"/>
    </location>
    <ligand>
        <name>CTP</name>
        <dbReference type="ChEBI" id="CHEBI:37563"/>
    </ligand>
</feature>
<comment type="function">
    <text evidence="4">Catalyzes two steps in the biosynthesis of coenzyme A. In the first step cysteine is conjugated to 4'-phosphopantothenate to form 4-phosphopantothenoylcysteine, in the latter compound is decarboxylated to form 4'-phosphopantotheine.</text>
</comment>
<gene>
    <name evidence="3 7" type="primary">coaBC</name>
    <name evidence="7" type="ORF">GND95_01905</name>
</gene>
<keyword evidence="8" id="KW-1185">Reference proteome</keyword>
<dbReference type="HAMAP" id="MF_02225">
    <property type="entry name" value="CoaBC"/>
    <property type="match status" value="1"/>
</dbReference>
<proteinExistence type="inferred from homology"/>
<dbReference type="EC" id="6.3.2.5" evidence="3"/>
<dbReference type="InterPro" id="IPR005252">
    <property type="entry name" value="CoaBC"/>
</dbReference>
<feature type="region of interest" description="Phosphopantothenate--cysteine ligase" evidence="3">
    <location>
        <begin position="192"/>
        <end position="401"/>
    </location>
</feature>
<dbReference type="PANTHER" id="PTHR14359:SF6">
    <property type="entry name" value="PHOSPHOPANTOTHENOYLCYSTEINE DECARBOXYLASE"/>
    <property type="match status" value="1"/>
</dbReference>
<dbReference type="GO" id="GO:0004632">
    <property type="term" value="F:phosphopantothenate--cysteine ligase activity"/>
    <property type="evidence" value="ECO:0007669"/>
    <property type="project" value="UniProtKB-UniRule"/>
</dbReference>
<feature type="active site" description="Proton donor" evidence="3">
    <location>
        <position position="158"/>
    </location>
</feature>
<evidence type="ECO:0000256" key="2">
    <source>
        <dbReference type="ARBA" id="ARBA00023239"/>
    </source>
</evidence>
<comment type="similarity">
    <text evidence="3 4">In the C-terminal section; belongs to the PPC synthetase family.</text>
</comment>
<dbReference type="Pfam" id="PF04127">
    <property type="entry name" value="DFP"/>
    <property type="match status" value="1"/>
</dbReference>
<keyword evidence="3" id="KW-0460">Magnesium</keyword>